<accession>A0A846RTP1</accession>
<proteinExistence type="inferred from homology"/>
<comment type="subcellular location">
    <subcellularLocation>
        <location evidence="1">Cell membrane</location>
        <topology evidence="1">Multi-pass membrane protein</topology>
    </subcellularLocation>
</comment>
<evidence type="ECO:0000256" key="7">
    <source>
        <dbReference type="SAM" id="Phobius"/>
    </source>
</evidence>
<evidence type="ECO:0000256" key="1">
    <source>
        <dbReference type="ARBA" id="ARBA00004651"/>
    </source>
</evidence>
<evidence type="ECO:0000256" key="5">
    <source>
        <dbReference type="ARBA" id="ARBA00022989"/>
    </source>
</evidence>
<dbReference type="Pfam" id="PF04226">
    <property type="entry name" value="Transgly_assoc"/>
    <property type="match status" value="1"/>
</dbReference>
<comment type="similarity">
    <text evidence="2">Belongs to the UPF0410 family.</text>
</comment>
<comment type="caution">
    <text evidence="8">The sequence shown here is derived from an EMBL/GenBank/DDBJ whole genome shotgun (WGS) entry which is preliminary data.</text>
</comment>
<keyword evidence="9" id="KW-1185">Reference proteome</keyword>
<evidence type="ECO:0000256" key="6">
    <source>
        <dbReference type="ARBA" id="ARBA00023136"/>
    </source>
</evidence>
<evidence type="ECO:0000313" key="8">
    <source>
        <dbReference type="EMBL" id="NJC24409.1"/>
    </source>
</evidence>
<dbReference type="Proteomes" id="UP000547458">
    <property type="component" value="Unassembled WGS sequence"/>
</dbReference>
<keyword evidence="4 7" id="KW-0812">Transmembrane</keyword>
<feature type="transmembrane region" description="Helical" evidence="7">
    <location>
        <begin position="27"/>
        <end position="51"/>
    </location>
</feature>
<dbReference type="PANTHER" id="PTHR33884">
    <property type="entry name" value="UPF0410 PROTEIN YMGE"/>
    <property type="match status" value="1"/>
</dbReference>
<sequence>MNFLAFLLLGLIAGAIAKLILPGKQAGGWVMTLILGVIGALLGGFLGNLIFNVGVNEFFSISSWLLAIGGAIIVLLVYGAITKNRSHA</sequence>
<evidence type="ECO:0000256" key="3">
    <source>
        <dbReference type="ARBA" id="ARBA00022475"/>
    </source>
</evidence>
<keyword evidence="6 7" id="KW-0472">Membrane</keyword>
<dbReference type="PANTHER" id="PTHR33884:SF3">
    <property type="entry name" value="UPF0410 PROTEIN YMGE"/>
    <property type="match status" value="1"/>
</dbReference>
<dbReference type="EMBL" id="JAATJL010000001">
    <property type="protein sequence ID" value="NJC24409.1"/>
    <property type="molecule type" value="Genomic_DNA"/>
</dbReference>
<organism evidence="8 9">
    <name type="scientific">Arthrobacter pigmenti</name>
    <dbReference type="NCBI Taxonomy" id="271432"/>
    <lineage>
        <taxon>Bacteria</taxon>
        <taxon>Bacillati</taxon>
        <taxon>Actinomycetota</taxon>
        <taxon>Actinomycetes</taxon>
        <taxon>Micrococcales</taxon>
        <taxon>Micrococcaceae</taxon>
        <taxon>Arthrobacter</taxon>
    </lineage>
</organism>
<dbReference type="RefSeq" id="WP_167995668.1">
    <property type="nucleotide sequence ID" value="NZ_JAATJL010000001.1"/>
</dbReference>
<dbReference type="AlphaFoldDB" id="A0A846RTP1"/>
<name>A0A846RTP1_9MICC</name>
<evidence type="ECO:0000256" key="2">
    <source>
        <dbReference type="ARBA" id="ARBA00011006"/>
    </source>
</evidence>
<reference evidence="8 9" key="1">
    <citation type="submission" date="2020-03" db="EMBL/GenBank/DDBJ databases">
        <title>Sequencing the genomes of 1000 actinobacteria strains.</title>
        <authorList>
            <person name="Klenk H.-P."/>
        </authorList>
    </citation>
    <scope>NUCLEOTIDE SEQUENCE [LARGE SCALE GENOMIC DNA]</scope>
    <source>
        <strain evidence="8 9">DSM 16403</strain>
    </source>
</reference>
<keyword evidence="3" id="KW-1003">Cell membrane</keyword>
<dbReference type="GO" id="GO:0005886">
    <property type="term" value="C:plasma membrane"/>
    <property type="evidence" value="ECO:0007669"/>
    <property type="project" value="UniProtKB-SubCell"/>
</dbReference>
<evidence type="ECO:0000256" key="4">
    <source>
        <dbReference type="ARBA" id="ARBA00022692"/>
    </source>
</evidence>
<dbReference type="InterPro" id="IPR007341">
    <property type="entry name" value="Transgly_assoc"/>
</dbReference>
<feature type="transmembrane region" description="Helical" evidence="7">
    <location>
        <begin position="58"/>
        <end position="81"/>
    </location>
</feature>
<keyword evidence="5 7" id="KW-1133">Transmembrane helix</keyword>
<protein>
    <submittedName>
        <fullName evidence="8">Putative membrane protein YeaQ/YmgE (Transglycosylase-associated protein family)</fullName>
    </submittedName>
</protein>
<gene>
    <name evidence="8" type="ORF">BJ994_003485</name>
</gene>
<evidence type="ECO:0000313" key="9">
    <source>
        <dbReference type="Proteomes" id="UP000547458"/>
    </source>
</evidence>